<proteinExistence type="predicted"/>
<feature type="chain" id="PRO_5046452422" evidence="2">
    <location>
        <begin position="21"/>
        <end position="268"/>
    </location>
</feature>
<evidence type="ECO:0000313" key="3">
    <source>
        <dbReference type="EMBL" id="CAK9018634.1"/>
    </source>
</evidence>
<sequence>MRSTRGGLELMAAVLLVASAAPLAPTWPGRLGPSALGRAEAASSSKQRPRLCPMKPSGHQVRPTARPAPPASETFGIGRGGSAWSAALLSTVAALLLGWNQAVPASAYNAMADSKVMAGGASTTGKNSGSNKNITRGVDLTRADYSGKKVVGVSFQQSIVREGKFVNADVQSSSFFDADLANADFTGANLNQVNFELARLSGAILDNAVATEMYVNGTTKMDVKSIDGADFTDTIFRQDQVNYLCEIAKGTNPTTKVSTRDSLGCAEK</sequence>
<dbReference type="Proteomes" id="UP001642484">
    <property type="component" value="Unassembled WGS sequence"/>
</dbReference>
<dbReference type="Gene3D" id="2.160.20.80">
    <property type="entry name" value="E3 ubiquitin-protein ligase SopA"/>
    <property type="match status" value="1"/>
</dbReference>
<name>A0ABP0JWD5_9DINO</name>
<reference evidence="3 4" key="1">
    <citation type="submission" date="2024-02" db="EMBL/GenBank/DDBJ databases">
        <authorList>
            <person name="Chen Y."/>
            <person name="Shah S."/>
            <person name="Dougan E. K."/>
            <person name="Thang M."/>
            <person name="Chan C."/>
        </authorList>
    </citation>
    <scope>NUCLEOTIDE SEQUENCE [LARGE SCALE GENOMIC DNA]</scope>
</reference>
<dbReference type="InterPro" id="IPR044213">
    <property type="entry name" value="At2g44920-like"/>
</dbReference>
<dbReference type="Pfam" id="PF00805">
    <property type="entry name" value="Pentapeptide"/>
    <property type="match status" value="1"/>
</dbReference>
<evidence type="ECO:0000313" key="4">
    <source>
        <dbReference type="Proteomes" id="UP001642484"/>
    </source>
</evidence>
<dbReference type="PANTHER" id="PTHR47200:SF2">
    <property type="entry name" value="THYLAKOID LUMENAL 15 KDA PROTEIN 1, CHLOROPLASTIC"/>
    <property type="match status" value="1"/>
</dbReference>
<feature type="region of interest" description="Disordered" evidence="1">
    <location>
        <begin position="35"/>
        <end position="76"/>
    </location>
</feature>
<dbReference type="PANTHER" id="PTHR47200">
    <property type="entry name" value="THYLAKOID LUMENAL 15 KDA PROTEIN 1, CHLOROPLASTIC"/>
    <property type="match status" value="1"/>
</dbReference>
<keyword evidence="4" id="KW-1185">Reference proteome</keyword>
<dbReference type="EMBL" id="CAXAMN010006668">
    <property type="protein sequence ID" value="CAK9018634.1"/>
    <property type="molecule type" value="Genomic_DNA"/>
</dbReference>
<dbReference type="SUPFAM" id="SSF141571">
    <property type="entry name" value="Pentapeptide repeat-like"/>
    <property type="match status" value="1"/>
</dbReference>
<evidence type="ECO:0000256" key="2">
    <source>
        <dbReference type="SAM" id="SignalP"/>
    </source>
</evidence>
<dbReference type="InterPro" id="IPR001646">
    <property type="entry name" value="5peptide_repeat"/>
</dbReference>
<protein>
    <submittedName>
        <fullName evidence="3">Uncharacterized protein</fullName>
    </submittedName>
</protein>
<accession>A0ABP0JWD5</accession>
<evidence type="ECO:0000256" key="1">
    <source>
        <dbReference type="SAM" id="MobiDB-lite"/>
    </source>
</evidence>
<feature type="signal peptide" evidence="2">
    <location>
        <begin position="1"/>
        <end position="20"/>
    </location>
</feature>
<comment type="caution">
    <text evidence="3">The sequence shown here is derived from an EMBL/GenBank/DDBJ whole genome shotgun (WGS) entry which is preliminary data.</text>
</comment>
<gene>
    <name evidence="3" type="ORF">CCMP2556_LOCUS13344</name>
</gene>
<keyword evidence="2" id="KW-0732">Signal</keyword>
<organism evidence="3 4">
    <name type="scientific">Durusdinium trenchii</name>
    <dbReference type="NCBI Taxonomy" id="1381693"/>
    <lineage>
        <taxon>Eukaryota</taxon>
        <taxon>Sar</taxon>
        <taxon>Alveolata</taxon>
        <taxon>Dinophyceae</taxon>
        <taxon>Suessiales</taxon>
        <taxon>Symbiodiniaceae</taxon>
        <taxon>Durusdinium</taxon>
    </lineage>
</organism>